<reference evidence="9" key="1">
    <citation type="submission" date="2014-12" db="EMBL/GenBank/DDBJ databases">
        <title>Genome Sequence of Valsa Canker Pathogens Uncovers a Specific Adaption of Colonization on Woody Bark.</title>
        <authorList>
            <person name="Yin Z."/>
            <person name="Liu H."/>
            <person name="Gao X."/>
            <person name="Li Z."/>
            <person name="Song N."/>
            <person name="Ke X."/>
            <person name="Dai Q."/>
            <person name="Wu Y."/>
            <person name="Sun Y."/>
            <person name="Xu J.-R."/>
            <person name="Kang Z.K."/>
            <person name="Wang L."/>
            <person name="Huang L."/>
        </authorList>
    </citation>
    <scope>NUCLEOTIDE SEQUENCE [LARGE SCALE GENOMIC DNA]</scope>
    <source>
        <strain evidence="9">SXYL134</strain>
    </source>
</reference>
<keyword evidence="9" id="KW-1185">Reference proteome</keyword>
<evidence type="ECO:0000256" key="4">
    <source>
        <dbReference type="ARBA" id="ARBA00023136"/>
    </source>
</evidence>
<feature type="transmembrane region" description="Helical" evidence="6">
    <location>
        <begin position="212"/>
        <end position="233"/>
    </location>
</feature>
<dbReference type="AlphaFoldDB" id="A0A194VBE2"/>
<keyword evidence="4 6" id="KW-0472">Membrane</keyword>
<organism evidence="8 9">
    <name type="scientific">Cytospora mali</name>
    <name type="common">Apple Valsa canker fungus</name>
    <name type="synonym">Valsa mali</name>
    <dbReference type="NCBI Taxonomy" id="578113"/>
    <lineage>
        <taxon>Eukaryota</taxon>
        <taxon>Fungi</taxon>
        <taxon>Dikarya</taxon>
        <taxon>Ascomycota</taxon>
        <taxon>Pezizomycotina</taxon>
        <taxon>Sordariomycetes</taxon>
        <taxon>Sordariomycetidae</taxon>
        <taxon>Diaporthales</taxon>
        <taxon>Cytosporaceae</taxon>
        <taxon>Cytospora</taxon>
    </lineage>
</organism>
<feature type="transmembrane region" description="Helical" evidence="6">
    <location>
        <begin position="240"/>
        <end position="262"/>
    </location>
</feature>
<evidence type="ECO:0000256" key="5">
    <source>
        <dbReference type="ARBA" id="ARBA00038359"/>
    </source>
</evidence>
<dbReference type="Proteomes" id="UP000078576">
    <property type="component" value="Unassembled WGS sequence"/>
</dbReference>
<protein>
    <recommendedName>
        <fullName evidence="7">Rhodopsin domain-containing protein</fullName>
    </recommendedName>
</protein>
<evidence type="ECO:0000313" key="8">
    <source>
        <dbReference type="EMBL" id="KUI61111.1"/>
    </source>
</evidence>
<feature type="transmembrane region" description="Helical" evidence="6">
    <location>
        <begin position="151"/>
        <end position="173"/>
    </location>
</feature>
<dbReference type="GO" id="GO:0016020">
    <property type="term" value="C:membrane"/>
    <property type="evidence" value="ECO:0007669"/>
    <property type="project" value="UniProtKB-SubCell"/>
</dbReference>
<dbReference type="Pfam" id="PF20684">
    <property type="entry name" value="Fung_rhodopsin"/>
    <property type="match status" value="1"/>
</dbReference>
<feature type="transmembrane region" description="Helical" evidence="6">
    <location>
        <begin position="72"/>
        <end position="94"/>
    </location>
</feature>
<evidence type="ECO:0000259" key="7">
    <source>
        <dbReference type="Pfam" id="PF20684"/>
    </source>
</evidence>
<dbReference type="InterPro" id="IPR049326">
    <property type="entry name" value="Rhodopsin_dom_fungi"/>
</dbReference>
<keyword evidence="2 6" id="KW-0812">Transmembrane</keyword>
<dbReference type="EMBL" id="KN714767">
    <property type="protein sequence ID" value="KUI61111.1"/>
    <property type="molecule type" value="Genomic_DNA"/>
</dbReference>
<name>A0A194VBE2_CYTMA</name>
<dbReference type="PANTHER" id="PTHR33048">
    <property type="entry name" value="PTH11-LIKE INTEGRAL MEMBRANE PROTEIN (AFU_ORTHOLOGUE AFUA_5G11245)"/>
    <property type="match status" value="1"/>
</dbReference>
<feature type="transmembrane region" description="Helical" evidence="6">
    <location>
        <begin position="38"/>
        <end position="60"/>
    </location>
</feature>
<gene>
    <name evidence="8" type="ORF">VP1G_08288</name>
</gene>
<proteinExistence type="inferred from homology"/>
<evidence type="ECO:0000256" key="6">
    <source>
        <dbReference type="SAM" id="Phobius"/>
    </source>
</evidence>
<evidence type="ECO:0000256" key="1">
    <source>
        <dbReference type="ARBA" id="ARBA00004141"/>
    </source>
</evidence>
<evidence type="ECO:0000313" key="9">
    <source>
        <dbReference type="Proteomes" id="UP000078576"/>
    </source>
</evidence>
<sequence>MAPAILNMSTYDPSQFPSMTPPAGVTPNFVDPPTRAPATRVVICVTLFLMLLFVCLRIYTRLRVAHAFAADDYLCIVSAACITAFSAVALSIVGNPLGPHQWNIPLTAVTYRYMATYFVTVAMYSLSAMSVKCTLLLFYLRMFRPDRRANIMVWAGIVIIVLFYVISTTLILVDCSPISQQVPSLEPTKWAEQASNSHCAHPGFDVLASQGIFSPITDFYVLAIPVISILALRLQDKRKLGVLAIFLTGLLACACSMAAAYYRWTVRDSKDYSWNSMLPYCLGSAELNIGLICSCLPVVFGMFREVTGSWNSFIRSLRMHSKENVAPGSRRSRRFQKPLNITVKTEMSTYTSLASVDDTYHEQLKRNHFDGYHMNYSTPYRIYDASQHKGSYGQVYQVPQSHITSQSDASYCTTYRPFVESLGDDEAGV</sequence>
<keyword evidence="3 6" id="KW-1133">Transmembrane helix</keyword>
<dbReference type="PANTHER" id="PTHR33048:SF158">
    <property type="entry name" value="MEMBRANE PROTEIN PTH11-LIKE, PUTATIVE-RELATED"/>
    <property type="match status" value="1"/>
</dbReference>
<accession>A0A194VBE2</accession>
<dbReference type="STRING" id="694573.A0A194VBE2"/>
<dbReference type="InterPro" id="IPR052337">
    <property type="entry name" value="SAT4-like"/>
</dbReference>
<feature type="domain" description="Rhodopsin" evidence="7">
    <location>
        <begin position="56"/>
        <end position="302"/>
    </location>
</feature>
<feature type="transmembrane region" description="Helical" evidence="6">
    <location>
        <begin position="114"/>
        <end position="139"/>
    </location>
</feature>
<comment type="subcellular location">
    <subcellularLocation>
        <location evidence="1">Membrane</location>
        <topology evidence="1">Multi-pass membrane protein</topology>
    </subcellularLocation>
</comment>
<evidence type="ECO:0000256" key="3">
    <source>
        <dbReference type="ARBA" id="ARBA00022989"/>
    </source>
</evidence>
<dbReference type="OrthoDB" id="5342292at2759"/>
<evidence type="ECO:0000256" key="2">
    <source>
        <dbReference type="ARBA" id="ARBA00022692"/>
    </source>
</evidence>
<comment type="similarity">
    <text evidence="5">Belongs to the SAT4 family.</text>
</comment>
<feature type="transmembrane region" description="Helical" evidence="6">
    <location>
        <begin position="282"/>
        <end position="303"/>
    </location>
</feature>